<evidence type="ECO:0000313" key="1">
    <source>
        <dbReference type="EMBL" id="GFO03779.1"/>
    </source>
</evidence>
<reference evidence="1 2" key="1">
    <citation type="journal article" date="2021" name="Elife">
        <title>Chloroplast acquisition without the gene transfer in kleptoplastic sea slugs, Plakobranchus ocellatus.</title>
        <authorList>
            <person name="Maeda T."/>
            <person name="Takahashi S."/>
            <person name="Yoshida T."/>
            <person name="Shimamura S."/>
            <person name="Takaki Y."/>
            <person name="Nagai Y."/>
            <person name="Toyoda A."/>
            <person name="Suzuki Y."/>
            <person name="Arimoto A."/>
            <person name="Ishii H."/>
            <person name="Satoh N."/>
            <person name="Nishiyama T."/>
            <person name="Hasebe M."/>
            <person name="Maruyama T."/>
            <person name="Minagawa J."/>
            <person name="Obokata J."/>
            <person name="Shigenobu S."/>
        </authorList>
    </citation>
    <scope>NUCLEOTIDE SEQUENCE [LARGE SCALE GENOMIC DNA]</scope>
</reference>
<protein>
    <submittedName>
        <fullName evidence="1">Uncharacterized protein</fullName>
    </submittedName>
</protein>
<gene>
    <name evidence="1" type="ORF">PoB_003028400</name>
</gene>
<sequence>MRIVRLKTVAGYGMSDFSLQMKMTPNKRKSRILYTQKKHHSPKTLRVKVSNSVFESKVLYARPLTVVHQQLRVVFLPEMTAVR</sequence>
<proteinExistence type="predicted"/>
<dbReference type="Proteomes" id="UP000735302">
    <property type="component" value="Unassembled WGS sequence"/>
</dbReference>
<dbReference type="EMBL" id="BLXT01003731">
    <property type="protein sequence ID" value="GFO03779.1"/>
    <property type="molecule type" value="Genomic_DNA"/>
</dbReference>
<organism evidence="1 2">
    <name type="scientific">Plakobranchus ocellatus</name>
    <dbReference type="NCBI Taxonomy" id="259542"/>
    <lineage>
        <taxon>Eukaryota</taxon>
        <taxon>Metazoa</taxon>
        <taxon>Spiralia</taxon>
        <taxon>Lophotrochozoa</taxon>
        <taxon>Mollusca</taxon>
        <taxon>Gastropoda</taxon>
        <taxon>Heterobranchia</taxon>
        <taxon>Euthyneura</taxon>
        <taxon>Panpulmonata</taxon>
        <taxon>Sacoglossa</taxon>
        <taxon>Placobranchoidea</taxon>
        <taxon>Plakobranchidae</taxon>
        <taxon>Plakobranchus</taxon>
    </lineage>
</organism>
<comment type="caution">
    <text evidence="1">The sequence shown here is derived from an EMBL/GenBank/DDBJ whole genome shotgun (WGS) entry which is preliminary data.</text>
</comment>
<evidence type="ECO:0000313" key="2">
    <source>
        <dbReference type="Proteomes" id="UP000735302"/>
    </source>
</evidence>
<keyword evidence="2" id="KW-1185">Reference proteome</keyword>
<name>A0AAV4AC09_9GAST</name>
<dbReference type="AlphaFoldDB" id="A0AAV4AC09"/>
<accession>A0AAV4AC09</accession>